<dbReference type="InterPro" id="IPR036047">
    <property type="entry name" value="F-box-like_dom_sf"/>
</dbReference>
<gene>
    <name evidence="2" type="primary">ga03358</name>
    <name evidence="2" type="ORF">PR202_ga03358</name>
</gene>
<feature type="domain" description="F-box" evidence="1">
    <location>
        <begin position="36"/>
        <end position="72"/>
    </location>
</feature>
<accession>A0AAV5BP88</accession>
<reference evidence="2" key="2">
    <citation type="submission" date="2021-12" db="EMBL/GenBank/DDBJ databases">
        <title>Resequencing data analysis of finger millet.</title>
        <authorList>
            <person name="Hatakeyama M."/>
            <person name="Aluri S."/>
            <person name="Balachadran M.T."/>
            <person name="Sivarajan S.R."/>
            <person name="Poveda L."/>
            <person name="Shimizu-Inatsugi R."/>
            <person name="Schlapbach R."/>
            <person name="Sreeman S.M."/>
            <person name="Shimizu K.K."/>
        </authorList>
    </citation>
    <scope>NUCLEOTIDE SEQUENCE</scope>
</reference>
<dbReference type="InterPro" id="IPR044997">
    <property type="entry name" value="F-box_plant"/>
</dbReference>
<dbReference type="PANTHER" id="PTHR32153">
    <property type="entry name" value="OJ000223_09.16 PROTEIN"/>
    <property type="match status" value="1"/>
</dbReference>
<evidence type="ECO:0000259" key="1">
    <source>
        <dbReference type="PROSITE" id="PS50181"/>
    </source>
</evidence>
<dbReference type="AlphaFoldDB" id="A0AAV5BP88"/>
<keyword evidence="3" id="KW-1185">Reference proteome</keyword>
<dbReference type="InterPro" id="IPR001810">
    <property type="entry name" value="F-box_dom"/>
</dbReference>
<proteinExistence type="predicted"/>
<name>A0AAV5BP88_ELECO</name>
<comment type="caution">
    <text evidence="2">The sequence shown here is derived from an EMBL/GenBank/DDBJ whole genome shotgun (WGS) entry which is preliminary data.</text>
</comment>
<dbReference type="Pfam" id="PF00646">
    <property type="entry name" value="F-box"/>
    <property type="match status" value="1"/>
</dbReference>
<dbReference type="EMBL" id="BQKI01000001">
    <property type="protein sequence ID" value="GJM87408.1"/>
    <property type="molecule type" value="Genomic_DNA"/>
</dbReference>
<protein>
    <recommendedName>
        <fullName evidence="1">F-box domain-containing protein</fullName>
    </recommendedName>
</protein>
<evidence type="ECO:0000313" key="3">
    <source>
        <dbReference type="Proteomes" id="UP001054889"/>
    </source>
</evidence>
<dbReference type="Proteomes" id="UP001054889">
    <property type="component" value="Unassembled WGS sequence"/>
</dbReference>
<dbReference type="SUPFAM" id="SSF81383">
    <property type="entry name" value="F-box domain"/>
    <property type="match status" value="1"/>
</dbReference>
<sequence length="323" mass="37326">MPHSREAHLGVSLQIRRPRKPSPLRFLIDGQKDNQDDNLSKLPNDILLAILDQLDVRDAARTSVLSKRWRQLPAMLSRLVIDVKNFRSNGAFKPSMDALVHTNVAVAKATNSMLSRRKSSEYIIQLLHMTFYLRDDDSISIGRTIWVQPEDPKRLASMFHKLRVVNLIGVPEGCDLTWTMFILDAAPSLKELYITFSHVMQVWNHVCEMKLDKERRRFNSCREKNVKWEAYNVEHHSLSTLTMFNFQPEDYIVRHIRRVMEVAVNLDDIKAVQEARVWLVQGQVSIKAVQVSIDQEAEVFIEEQNGSRDRLARHNSLPCYAAA</sequence>
<evidence type="ECO:0000313" key="2">
    <source>
        <dbReference type="EMBL" id="GJM87408.1"/>
    </source>
</evidence>
<organism evidence="2 3">
    <name type="scientific">Eleusine coracana subsp. coracana</name>
    <dbReference type="NCBI Taxonomy" id="191504"/>
    <lineage>
        <taxon>Eukaryota</taxon>
        <taxon>Viridiplantae</taxon>
        <taxon>Streptophyta</taxon>
        <taxon>Embryophyta</taxon>
        <taxon>Tracheophyta</taxon>
        <taxon>Spermatophyta</taxon>
        <taxon>Magnoliopsida</taxon>
        <taxon>Liliopsida</taxon>
        <taxon>Poales</taxon>
        <taxon>Poaceae</taxon>
        <taxon>PACMAD clade</taxon>
        <taxon>Chloridoideae</taxon>
        <taxon>Cynodonteae</taxon>
        <taxon>Eleusininae</taxon>
        <taxon>Eleusine</taxon>
    </lineage>
</organism>
<dbReference type="Gene3D" id="1.20.1280.50">
    <property type="match status" value="1"/>
</dbReference>
<reference evidence="2" key="1">
    <citation type="journal article" date="2018" name="DNA Res.">
        <title>Multiple hybrid de novo genome assembly of finger millet, an orphan allotetraploid crop.</title>
        <authorList>
            <person name="Hatakeyama M."/>
            <person name="Aluri S."/>
            <person name="Balachadran M.T."/>
            <person name="Sivarajan S.R."/>
            <person name="Patrignani A."/>
            <person name="Gruter S."/>
            <person name="Poveda L."/>
            <person name="Shimizu-Inatsugi R."/>
            <person name="Baeten J."/>
            <person name="Francoijs K.J."/>
            <person name="Nataraja K.N."/>
            <person name="Reddy Y.A.N."/>
            <person name="Phadnis S."/>
            <person name="Ravikumar R.L."/>
            <person name="Schlapbach R."/>
            <person name="Sreeman S.M."/>
            <person name="Shimizu K.K."/>
        </authorList>
    </citation>
    <scope>NUCLEOTIDE SEQUENCE</scope>
</reference>
<dbReference type="PROSITE" id="PS50181">
    <property type="entry name" value="FBOX"/>
    <property type="match status" value="1"/>
</dbReference>